<accession>A0ABQ5J6S5</accession>
<gene>
    <name evidence="1" type="ORF">Tco_1123673</name>
</gene>
<sequence>MAPLTVLSACGLPCKIIQCTMWSILAGLWGLEVTGTIAKETGGMLAVCVGIDDDDALDIDWEAENKSPPNIVVDGLGSVKDEDNIGSWGFGTVAPTLLPPSQSRPDHHLPEN</sequence>
<evidence type="ECO:0000313" key="1">
    <source>
        <dbReference type="EMBL" id="GJU07243.1"/>
    </source>
</evidence>
<keyword evidence="2" id="KW-1185">Reference proteome</keyword>
<dbReference type="EMBL" id="BQNB010021519">
    <property type="protein sequence ID" value="GJU07243.1"/>
    <property type="molecule type" value="Genomic_DNA"/>
</dbReference>
<reference evidence="1" key="1">
    <citation type="journal article" date="2022" name="Int. J. Mol. Sci.">
        <title>Draft Genome of Tanacetum Coccineum: Genomic Comparison of Closely Related Tanacetum-Family Plants.</title>
        <authorList>
            <person name="Yamashiro T."/>
            <person name="Shiraishi A."/>
            <person name="Nakayama K."/>
            <person name="Satake H."/>
        </authorList>
    </citation>
    <scope>NUCLEOTIDE SEQUENCE</scope>
</reference>
<dbReference type="Proteomes" id="UP001151760">
    <property type="component" value="Unassembled WGS sequence"/>
</dbReference>
<reference evidence="1" key="2">
    <citation type="submission" date="2022-01" db="EMBL/GenBank/DDBJ databases">
        <authorList>
            <person name="Yamashiro T."/>
            <person name="Shiraishi A."/>
            <person name="Satake H."/>
            <person name="Nakayama K."/>
        </authorList>
    </citation>
    <scope>NUCLEOTIDE SEQUENCE</scope>
</reference>
<organism evidence="1 2">
    <name type="scientific">Tanacetum coccineum</name>
    <dbReference type="NCBI Taxonomy" id="301880"/>
    <lineage>
        <taxon>Eukaryota</taxon>
        <taxon>Viridiplantae</taxon>
        <taxon>Streptophyta</taxon>
        <taxon>Embryophyta</taxon>
        <taxon>Tracheophyta</taxon>
        <taxon>Spermatophyta</taxon>
        <taxon>Magnoliopsida</taxon>
        <taxon>eudicotyledons</taxon>
        <taxon>Gunneridae</taxon>
        <taxon>Pentapetalae</taxon>
        <taxon>asterids</taxon>
        <taxon>campanulids</taxon>
        <taxon>Asterales</taxon>
        <taxon>Asteraceae</taxon>
        <taxon>Asteroideae</taxon>
        <taxon>Anthemideae</taxon>
        <taxon>Anthemidinae</taxon>
        <taxon>Tanacetum</taxon>
    </lineage>
</organism>
<proteinExistence type="predicted"/>
<protein>
    <submittedName>
        <fullName evidence="1">Uncharacterized protein</fullName>
    </submittedName>
</protein>
<name>A0ABQ5J6S5_9ASTR</name>
<evidence type="ECO:0000313" key="2">
    <source>
        <dbReference type="Proteomes" id="UP001151760"/>
    </source>
</evidence>
<comment type="caution">
    <text evidence="1">The sequence shown here is derived from an EMBL/GenBank/DDBJ whole genome shotgun (WGS) entry which is preliminary data.</text>
</comment>